<name>G0UKI2_TRYCI</name>
<dbReference type="VEuPathDB" id="TriTrypDB:TcIL3000_3_3210"/>
<dbReference type="AlphaFoldDB" id="G0UKI2"/>
<accession>G0UKI2</accession>
<dbReference type="InterPro" id="IPR010997">
    <property type="entry name" value="HRDC-like_sf"/>
</dbReference>
<dbReference type="SUPFAM" id="SSF47819">
    <property type="entry name" value="HRDC-like"/>
    <property type="match status" value="1"/>
</dbReference>
<dbReference type="GO" id="GO:0000166">
    <property type="term" value="F:nucleotide binding"/>
    <property type="evidence" value="ECO:0007669"/>
    <property type="project" value="InterPro"/>
</dbReference>
<dbReference type="InterPro" id="IPR038324">
    <property type="entry name" value="Rpb4/RPC9_sf"/>
</dbReference>
<proteinExistence type="predicted"/>
<evidence type="ECO:0000313" key="1">
    <source>
        <dbReference type="EMBL" id="CCC89887.1"/>
    </source>
</evidence>
<protein>
    <submittedName>
        <fullName evidence="1">Uncharacterized protein</fullName>
    </submittedName>
</protein>
<sequence>MSTENYVDGDLGPVFSNAEPLTLPVVVQLLRDRRDAVFDEPGSGLLEHTLKQVELMQETCADEMNVQRVGEMRLRLRVDGNYGCTNAHLGNFSFDRDGNITGVPEGDLNNDVDGDFSASEAQRMKAFEVVALATLRPKTVDEAVVLVPSLARFEPSELGSALGTLDSF</sequence>
<reference evidence="1" key="1">
    <citation type="journal article" date="2012" name="Proc. Natl. Acad. Sci. U.S.A.">
        <title>Antigenic diversity is generated by distinct evolutionary mechanisms in African trypanosome species.</title>
        <authorList>
            <person name="Jackson A.P."/>
            <person name="Berry A."/>
            <person name="Aslett M."/>
            <person name="Allison H.C."/>
            <person name="Burton P."/>
            <person name="Vavrova-Anderson J."/>
            <person name="Brown R."/>
            <person name="Browne H."/>
            <person name="Corton N."/>
            <person name="Hauser H."/>
            <person name="Gamble J."/>
            <person name="Gilderthorp R."/>
            <person name="Marcello L."/>
            <person name="McQuillan J."/>
            <person name="Otto T.D."/>
            <person name="Quail M.A."/>
            <person name="Sanders M.J."/>
            <person name="van Tonder A."/>
            <person name="Ginger M.L."/>
            <person name="Field M.C."/>
            <person name="Barry J.D."/>
            <person name="Hertz-Fowler C."/>
            <person name="Berriman M."/>
        </authorList>
    </citation>
    <scope>NUCLEOTIDE SEQUENCE</scope>
    <source>
        <strain evidence="1">IL3000</strain>
    </source>
</reference>
<organism evidence="1">
    <name type="scientific">Trypanosoma congolense (strain IL3000)</name>
    <dbReference type="NCBI Taxonomy" id="1068625"/>
    <lineage>
        <taxon>Eukaryota</taxon>
        <taxon>Discoba</taxon>
        <taxon>Euglenozoa</taxon>
        <taxon>Kinetoplastea</taxon>
        <taxon>Metakinetoplastina</taxon>
        <taxon>Trypanosomatida</taxon>
        <taxon>Trypanosomatidae</taxon>
        <taxon>Trypanosoma</taxon>
        <taxon>Nannomonas</taxon>
    </lineage>
</organism>
<dbReference type="EMBL" id="HE575316">
    <property type="protein sequence ID" value="CCC89887.1"/>
    <property type="molecule type" value="Genomic_DNA"/>
</dbReference>
<dbReference type="Gene3D" id="1.20.1250.40">
    <property type="match status" value="1"/>
</dbReference>
<gene>
    <name evidence="1" type="ORF">TCIL3000_3_3210</name>
</gene>